<dbReference type="InterPro" id="IPR000118">
    <property type="entry name" value="Granulin"/>
</dbReference>
<evidence type="ECO:0000259" key="6">
    <source>
        <dbReference type="PROSITE" id="PS00799"/>
    </source>
</evidence>
<dbReference type="PANTHER" id="PTHR12274:SF3">
    <property type="entry name" value="PROGRANULIN"/>
    <property type="match status" value="1"/>
</dbReference>
<dbReference type="Pfam" id="PF00396">
    <property type="entry name" value="Granulin"/>
    <property type="match status" value="3"/>
</dbReference>
<gene>
    <name evidence="7" type="ORF">AALO_G00257510</name>
</gene>
<sequence>MLVHAVLTSLCVGLVSATVVCPDGSLCPDKNTCCLTKGGYGCCNYPSAVCCSDQLHYCPAGYHCSSAAQLCVKDGQPRYRLAWLKHTPTQEPESTLLKLSLPESDSRAIQETSDPVVWCDTATYCSDDETCCLGRSGNWGCCGRKNGQCCRDGIHCCPYGFYCNIASTKCLSGDLSIDAIPQLPAVRSDDDQSDRRAIQERPSAVGKVICDEGVYCSNGETCCLSTTGTWGCCVYSNAHCCRDGIHCCPSGYMCDSSSHCQSGYLRIAASPQLPALRSDGYQQRDPEM</sequence>
<dbReference type="SMART" id="SM00277">
    <property type="entry name" value="GRAN"/>
    <property type="match status" value="3"/>
</dbReference>
<comment type="subcellular location">
    <subcellularLocation>
        <location evidence="1">Secreted</location>
    </subcellularLocation>
</comment>
<keyword evidence="4" id="KW-1015">Disulfide bond</keyword>
<dbReference type="EMBL" id="JADWDJ010000020">
    <property type="protein sequence ID" value="KAG5264739.1"/>
    <property type="molecule type" value="Genomic_DNA"/>
</dbReference>
<evidence type="ECO:0000256" key="2">
    <source>
        <dbReference type="ARBA" id="ARBA00010093"/>
    </source>
</evidence>
<evidence type="ECO:0000256" key="1">
    <source>
        <dbReference type="ARBA" id="ARBA00004613"/>
    </source>
</evidence>
<evidence type="ECO:0000256" key="3">
    <source>
        <dbReference type="ARBA" id="ARBA00022525"/>
    </source>
</evidence>
<dbReference type="Gene3D" id="2.10.25.160">
    <property type="entry name" value="Granulin"/>
    <property type="match status" value="3"/>
</dbReference>
<comment type="caution">
    <text evidence="7">The sequence shown here is derived from an EMBL/GenBank/DDBJ whole genome shotgun (WGS) entry which is preliminary data.</text>
</comment>
<dbReference type="SUPFAM" id="SSF57277">
    <property type="entry name" value="Granulin repeat"/>
    <property type="match status" value="2"/>
</dbReference>
<reference evidence="7" key="1">
    <citation type="submission" date="2020-10" db="EMBL/GenBank/DDBJ databases">
        <title>Chromosome-scale genome assembly of the Allis shad, Alosa alosa.</title>
        <authorList>
            <person name="Margot Z."/>
            <person name="Christophe K."/>
            <person name="Cabau C."/>
            <person name="Louis A."/>
            <person name="Berthelot C."/>
            <person name="Parey E."/>
            <person name="Roest Crollius H."/>
            <person name="Montfort J."/>
            <person name="Robinson-Rechavi M."/>
            <person name="Bucao C."/>
            <person name="Bouchez O."/>
            <person name="Gislard M."/>
            <person name="Lluch J."/>
            <person name="Milhes M."/>
            <person name="Lampietro C."/>
            <person name="Lopez Roques C."/>
            <person name="Donnadieu C."/>
            <person name="Braasch I."/>
            <person name="Desvignes T."/>
            <person name="Postlethwait J."/>
            <person name="Bobe J."/>
            <person name="Guiguen Y."/>
        </authorList>
    </citation>
    <scope>NUCLEOTIDE SEQUENCE</scope>
    <source>
        <strain evidence="7">M-15738</strain>
        <tissue evidence="7">Blood</tissue>
    </source>
</reference>
<evidence type="ECO:0000256" key="5">
    <source>
        <dbReference type="SAM" id="SignalP"/>
    </source>
</evidence>
<accession>A0AAV6FPD1</accession>
<evidence type="ECO:0000313" key="7">
    <source>
        <dbReference type="EMBL" id="KAG5264739.1"/>
    </source>
</evidence>
<protein>
    <recommendedName>
        <fullName evidence="6">Granulins domain-containing protein</fullName>
    </recommendedName>
</protein>
<dbReference type="InterPro" id="IPR037277">
    <property type="entry name" value="Granulin_sf"/>
</dbReference>
<feature type="domain" description="Granulins" evidence="6">
    <location>
        <begin position="241"/>
        <end position="254"/>
    </location>
</feature>
<feature type="signal peptide" evidence="5">
    <location>
        <begin position="1"/>
        <end position="17"/>
    </location>
</feature>
<evidence type="ECO:0000256" key="4">
    <source>
        <dbReference type="ARBA" id="ARBA00023157"/>
    </source>
</evidence>
<feature type="chain" id="PRO_5043966720" description="Granulins domain-containing protein" evidence="5">
    <location>
        <begin position="18"/>
        <end position="288"/>
    </location>
</feature>
<proteinExistence type="inferred from homology"/>
<keyword evidence="3" id="KW-0964">Secreted</keyword>
<evidence type="ECO:0000313" key="8">
    <source>
        <dbReference type="Proteomes" id="UP000823561"/>
    </source>
</evidence>
<keyword evidence="8" id="KW-1185">Reference proteome</keyword>
<organism evidence="7 8">
    <name type="scientific">Alosa alosa</name>
    <name type="common">allis shad</name>
    <dbReference type="NCBI Taxonomy" id="278164"/>
    <lineage>
        <taxon>Eukaryota</taxon>
        <taxon>Metazoa</taxon>
        <taxon>Chordata</taxon>
        <taxon>Craniata</taxon>
        <taxon>Vertebrata</taxon>
        <taxon>Euteleostomi</taxon>
        <taxon>Actinopterygii</taxon>
        <taxon>Neopterygii</taxon>
        <taxon>Teleostei</taxon>
        <taxon>Clupei</taxon>
        <taxon>Clupeiformes</taxon>
        <taxon>Clupeoidei</taxon>
        <taxon>Clupeidae</taxon>
        <taxon>Alosa</taxon>
    </lineage>
</organism>
<name>A0AAV6FPD1_9TELE</name>
<dbReference type="Proteomes" id="UP000823561">
    <property type="component" value="Chromosome 20"/>
</dbReference>
<feature type="domain" description="Granulins" evidence="6">
    <location>
        <begin position="150"/>
        <end position="163"/>
    </location>
</feature>
<dbReference type="GO" id="GO:0005576">
    <property type="term" value="C:extracellular region"/>
    <property type="evidence" value="ECO:0007669"/>
    <property type="project" value="UniProtKB-SubCell"/>
</dbReference>
<keyword evidence="5" id="KW-0732">Signal</keyword>
<dbReference type="PROSITE" id="PS00799">
    <property type="entry name" value="GRANULINS"/>
    <property type="match status" value="2"/>
</dbReference>
<dbReference type="AlphaFoldDB" id="A0AAV6FPD1"/>
<comment type="similarity">
    <text evidence="2">Belongs to the granulin family.</text>
</comment>
<dbReference type="PANTHER" id="PTHR12274">
    <property type="entry name" value="GRANULIN"/>
    <property type="match status" value="1"/>
</dbReference>
<dbReference type="InterPro" id="IPR039036">
    <property type="entry name" value="Granulin_fam"/>
</dbReference>